<dbReference type="RefSeq" id="XP_056582059.1">
    <property type="nucleotide sequence ID" value="XM_056717924.1"/>
</dbReference>
<evidence type="ECO:0000313" key="2">
    <source>
        <dbReference type="Proteomes" id="UP001147752"/>
    </source>
</evidence>
<name>A0A9W9VHD6_9EURO</name>
<dbReference type="OrthoDB" id="194358at2759"/>
<dbReference type="GeneID" id="81457107"/>
<accession>A0A9W9VHD6</accession>
<reference evidence="1" key="1">
    <citation type="submission" date="2022-12" db="EMBL/GenBank/DDBJ databases">
        <authorList>
            <person name="Petersen C."/>
        </authorList>
    </citation>
    <scope>NUCLEOTIDE SEQUENCE</scope>
    <source>
        <strain evidence="1">IBT 3081</strain>
    </source>
</reference>
<proteinExistence type="predicted"/>
<dbReference type="Proteomes" id="UP001147752">
    <property type="component" value="Unassembled WGS sequence"/>
</dbReference>
<reference evidence="1" key="2">
    <citation type="journal article" date="2023" name="IMA Fungus">
        <title>Comparative genomic study of the Penicillium genus elucidates a diverse pangenome and 15 lateral gene transfer events.</title>
        <authorList>
            <person name="Petersen C."/>
            <person name="Sorensen T."/>
            <person name="Nielsen M.R."/>
            <person name="Sondergaard T.E."/>
            <person name="Sorensen J.L."/>
            <person name="Fitzpatrick D.A."/>
            <person name="Frisvad J.C."/>
            <person name="Nielsen K.L."/>
        </authorList>
    </citation>
    <scope>NUCLEOTIDE SEQUENCE</scope>
    <source>
        <strain evidence="1">IBT 3081</strain>
    </source>
</reference>
<sequence length="134" mass="15159">MFRPDTELVTRDSVCMLYGADMTSQPWHNGGHRPLTEKKGLTPGILQILLGATAWTREEKGQAVVQHLLDVDADVHQDAEFIHNFINRPSNPVKFALSEGDVPLLRNLLTVYRIVDYADSRGYMQYALKYGTLE</sequence>
<comment type="caution">
    <text evidence="1">The sequence shown here is derived from an EMBL/GenBank/DDBJ whole genome shotgun (WGS) entry which is preliminary data.</text>
</comment>
<organism evidence="1 2">
    <name type="scientific">Penicillium concentricum</name>
    <dbReference type="NCBI Taxonomy" id="293559"/>
    <lineage>
        <taxon>Eukaryota</taxon>
        <taxon>Fungi</taxon>
        <taxon>Dikarya</taxon>
        <taxon>Ascomycota</taxon>
        <taxon>Pezizomycotina</taxon>
        <taxon>Eurotiomycetes</taxon>
        <taxon>Eurotiomycetidae</taxon>
        <taxon>Eurotiales</taxon>
        <taxon>Aspergillaceae</taxon>
        <taxon>Penicillium</taxon>
    </lineage>
</organism>
<protein>
    <submittedName>
        <fullName evidence="1">Uncharacterized protein</fullName>
    </submittedName>
</protein>
<keyword evidence="2" id="KW-1185">Reference proteome</keyword>
<gene>
    <name evidence="1" type="ORF">N7517_000194</name>
</gene>
<dbReference type="EMBL" id="JAPZBT010000001">
    <property type="protein sequence ID" value="KAJ5382283.1"/>
    <property type="molecule type" value="Genomic_DNA"/>
</dbReference>
<evidence type="ECO:0000313" key="1">
    <source>
        <dbReference type="EMBL" id="KAJ5382283.1"/>
    </source>
</evidence>
<dbReference type="AlphaFoldDB" id="A0A9W9VHD6"/>